<accession>A0ABW3MPC4</accession>
<reference evidence="2" key="1">
    <citation type="journal article" date="2019" name="Int. J. Syst. Evol. Microbiol.">
        <title>The Global Catalogue of Microorganisms (GCM) 10K type strain sequencing project: providing services to taxonomists for standard genome sequencing and annotation.</title>
        <authorList>
            <consortium name="The Broad Institute Genomics Platform"/>
            <consortium name="The Broad Institute Genome Sequencing Center for Infectious Disease"/>
            <person name="Wu L."/>
            <person name="Ma J."/>
        </authorList>
    </citation>
    <scope>NUCLEOTIDE SEQUENCE [LARGE SCALE GENOMIC DNA]</scope>
    <source>
        <strain evidence="2">JCM 31486</strain>
    </source>
</reference>
<sequence>MVIRVDRAQVLAYRVARQGLHRTNTPVDDLDVVDLGVQDTPVGSARQSFGARTDASVDDHSLVRVWGLRLSPYLHRAADLP</sequence>
<evidence type="ECO:0000313" key="1">
    <source>
        <dbReference type="EMBL" id="MFD1052517.1"/>
    </source>
</evidence>
<gene>
    <name evidence="1" type="ORF">ACFQ1S_46465</name>
</gene>
<name>A0ABW3MPC4_9PSEU</name>
<evidence type="ECO:0000313" key="2">
    <source>
        <dbReference type="Proteomes" id="UP001597045"/>
    </source>
</evidence>
<feature type="non-terminal residue" evidence="1">
    <location>
        <position position="81"/>
    </location>
</feature>
<dbReference type="GO" id="GO:0003677">
    <property type="term" value="F:DNA binding"/>
    <property type="evidence" value="ECO:0007669"/>
    <property type="project" value="UniProtKB-KW"/>
</dbReference>
<keyword evidence="1" id="KW-0238">DNA-binding</keyword>
<dbReference type="Proteomes" id="UP001597045">
    <property type="component" value="Unassembled WGS sequence"/>
</dbReference>
<keyword evidence="2" id="KW-1185">Reference proteome</keyword>
<dbReference type="EMBL" id="JBHTIS010004486">
    <property type="protein sequence ID" value="MFD1052517.1"/>
    <property type="molecule type" value="Genomic_DNA"/>
</dbReference>
<organism evidence="1 2">
    <name type="scientific">Kibdelosporangium lantanae</name>
    <dbReference type="NCBI Taxonomy" id="1497396"/>
    <lineage>
        <taxon>Bacteria</taxon>
        <taxon>Bacillati</taxon>
        <taxon>Actinomycetota</taxon>
        <taxon>Actinomycetes</taxon>
        <taxon>Pseudonocardiales</taxon>
        <taxon>Pseudonocardiaceae</taxon>
        <taxon>Kibdelosporangium</taxon>
    </lineage>
</organism>
<proteinExistence type="predicted"/>
<comment type="caution">
    <text evidence="1">The sequence shown here is derived from an EMBL/GenBank/DDBJ whole genome shotgun (WGS) entry which is preliminary data.</text>
</comment>
<protein>
    <submittedName>
        <fullName evidence="1">Winged helix DNA-binding domain-containing protein</fullName>
    </submittedName>
</protein>